<dbReference type="Proteomes" id="UP000685013">
    <property type="component" value="Chromosome 17"/>
</dbReference>
<evidence type="ECO:0008006" key="3">
    <source>
        <dbReference type="Google" id="ProtNLM"/>
    </source>
</evidence>
<comment type="caution">
    <text evidence="1">The sequence shown here is derived from an EMBL/GenBank/DDBJ whole genome shotgun (WGS) entry which is preliminary data.</text>
</comment>
<evidence type="ECO:0000313" key="2">
    <source>
        <dbReference type="Proteomes" id="UP000685013"/>
    </source>
</evidence>
<reference evidence="1 2" key="1">
    <citation type="journal article" date="2021" name="Hortic Res">
        <title>The domestication of Cucurbita argyrosperma as revealed by the genome of its wild relative.</title>
        <authorList>
            <person name="Barrera-Redondo J."/>
            <person name="Sanchez-de la Vega G."/>
            <person name="Aguirre-Liguori J.A."/>
            <person name="Castellanos-Morales G."/>
            <person name="Gutierrez-Guerrero Y.T."/>
            <person name="Aguirre-Dugua X."/>
            <person name="Aguirre-Planter E."/>
            <person name="Tenaillon M.I."/>
            <person name="Lira-Saade R."/>
            <person name="Eguiarte L.E."/>
        </authorList>
    </citation>
    <scope>NUCLEOTIDE SEQUENCE [LARGE SCALE GENOMIC DNA]</scope>
    <source>
        <strain evidence="1">JBR-2021</strain>
    </source>
</reference>
<evidence type="ECO:0000313" key="1">
    <source>
        <dbReference type="EMBL" id="KAG6575239.1"/>
    </source>
</evidence>
<sequence length="83" mass="8867">MVELLRVVMVVVVVLGRGFQEQCMSMHISAEVGLRIPCWPPASLSLFVGVHSFFTMVLPSSGYLAATVCVNHGSVLTAESVSS</sequence>
<dbReference type="EMBL" id="JAGKQH010000017">
    <property type="protein sequence ID" value="KAG6575239.1"/>
    <property type="molecule type" value="Genomic_DNA"/>
</dbReference>
<organism evidence="1 2">
    <name type="scientific">Cucurbita argyrosperma subsp. sororia</name>
    <dbReference type="NCBI Taxonomy" id="37648"/>
    <lineage>
        <taxon>Eukaryota</taxon>
        <taxon>Viridiplantae</taxon>
        <taxon>Streptophyta</taxon>
        <taxon>Embryophyta</taxon>
        <taxon>Tracheophyta</taxon>
        <taxon>Spermatophyta</taxon>
        <taxon>Magnoliopsida</taxon>
        <taxon>eudicotyledons</taxon>
        <taxon>Gunneridae</taxon>
        <taxon>Pentapetalae</taxon>
        <taxon>rosids</taxon>
        <taxon>fabids</taxon>
        <taxon>Cucurbitales</taxon>
        <taxon>Cucurbitaceae</taxon>
        <taxon>Cucurbiteae</taxon>
        <taxon>Cucurbita</taxon>
    </lineage>
</organism>
<dbReference type="AlphaFoldDB" id="A0AAV6M477"/>
<accession>A0AAV6M477</accession>
<name>A0AAV6M477_9ROSI</name>
<gene>
    <name evidence="1" type="ORF">SDJN03_25878</name>
</gene>
<proteinExistence type="predicted"/>
<feature type="non-terminal residue" evidence="1">
    <location>
        <position position="1"/>
    </location>
</feature>
<keyword evidence="2" id="KW-1185">Reference proteome</keyword>
<protein>
    <recommendedName>
        <fullName evidence="3">Secreted protein</fullName>
    </recommendedName>
</protein>